<name>A0A5P1E2K2_ASPOF</name>
<keyword evidence="2" id="KW-0472">Membrane</keyword>
<dbReference type="PANTHER" id="PTHR31210:SF11">
    <property type="entry name" value="KETOGLUTARATE REDUCTASE TRANS-SPLICING-LIKE PROTEIN, PUTATIVE (DUF707)-RELATED"/>
    <property type="match status" value="1"/>
</dbReference>
<reference evidence="4" key="1">
    <citation type="journal article" date="2017" name="Nat. Commun.">
        <title>The asparagus genome sheds light on the origin and evolution of a young Y chromosome.</title>
        <authorList>
            <person name="Harkess A."/>
            <person name="Zhou J."/>
            <person name="Xu C."/>
            <person name="Bowers J.E."/>
            <person name="Van der Hulst R."/>
            <person name="Ayyampalayam S."/>
            <person name="Mercati F."/>
            <person name="Riccardi P."/>
            <person name="McKain M.R."/>
            <person name="Kakrana A."/>
            <person name="Tang H."/>
            <person name="Ray J."/>
            <person name="Groenendijk J."/>
            <person name="Arikit S."/>
            <person name="Mathioni S.M."/>
            <person name="Nakano M."/>
            <person name="Shan H."/>
            <person name="Telgmann-Rauber A."/>
            <person name="Kanno A."/>
            <person name="Yue Z."/>
            <person name="Chen H."/>
            <person name="Li W."/>
            <person name="Chen Y."/>
            <person name="Xu X."/>
            <person name="Zhang Y."/>
            <person name="Luo S."/>
            <person name="Chen H."/>
            <person name="Gao J."/>
            <person name="Mao Z."/>
            <person name="Pires J.C."/>
            <person name="Luo M."/>
            <person name="Kudrna D."/>
            <person name="Wing R.A."/>
            <person name="Meyers B.C."/>
            <person name="Yi K."/>
            <person name="Kong H."/>
            <person name="Lavrijsen P."/>
            <person name="Sunseri F."/>
            <person name="Falavigna A."/>
            <person name="Ye Y."/>
            <person name="Leebens-Mack J.H."/>
            <person name="Chen G."/>
        </authorList>
    </citation>
    <scope>NUCLEOTIDE SEQUENCE [LARGE SCALE GENOMIC DNA]</scope>
    <source>
        <strain evidence="4">cv. DH0086</strain>
    </source>
</reference>
<feature type="region of interest" description="Disordered" evidence="1">
    <location>
        <begin position="347"/>
        <end position="377"/>
    </location>
</feature>
<dbReference type="OMA" id="GRCYANS"/>
<sequence>MVFVGNLRKMKLPSSCSTLLPDLPRRRLYFCKLLSAAAFVCILFFIGSSFVNFGYKEKVSKWEPTMGILQNIIHSSCEIQGKPSGSEPLPKGIIRRTSNLEMQPLWGSLPSPKQKGHKSPSKSLLAIAVGVKQKEVVNQIVKKFSSSDFIVMLFHYDGIVNKWRDLSWSDKALHISAMNQTKWWFAKRFLHPDIVAEYDYIFLWDEDLNVEHFNPSRYLSIVRREGLDISQPGLDTSKSNVHHRITARARKGDVHRRIYKLSGGGRCYENSTGPPCTGWVEMMAPVFSRAAWRCAWHLIQNDLIHAWGLDMKLGYCVQGDRSKKVGVVDSEYIGHLGLPTLGGLNESKKSTETSSVYSQSKASRARKISSGSPPDKDRLAVRKRSYVELEIFKERWQRAVADDKCWIDPYPVPEKEADR</sequence>
<keyword evidence="2" id="KW-0812">Transmembrane</keyword>
<evidence type="ECO:0000256" key="1">
    <source>
        <dbReference type="SAM" id="MobiDB-lite"/>
    </source>
</evidence>
<feature type="transmembrane region" description="Helical" evidence="2">
    <location>
        <begin position="33"/>
        <end position="55"/>
    </location>
</feature>
<dbReference type="PANTHER" id="PTHR31210">
    <property type="entry name" value="OS06G0731900 PROTEIN"/>
    <property type="match status" value="1"/>
</dbReference>
<keyword evidence="4" id="KW-1185">Reference proteome</keyword>
<dbReference type="Proteomes" id="UP000243459">
    <property type="component" value="Chromosome 10"/>
</dbReference>
<dbReference type="Gramene" id="ONK56193">
    <property type="protein sequence ID" value="ONK56193"/>
    <property type="gene ID" value="A4U43_C10F5090"/>
</dbReference>
<dbReference type="Pfam" id="PF05212">
    <property type="entry name" value="DUF707"/>
    <property type="match status" value="1"/>
</dbReference>
<evidence type="ECO:0008006" key="5">
    <source>
        <dbReference type="Google" id="ProtNLM"/>
    </source>
</evidence>
<evidence type="ECO:0000313" key="3">
    <source>
        <dbReference type="EMBL" id="ONK56193.1"/>
    </source>
</evidence>
<organism evidence="3 4">
    <name type="scientific">Asparagus officinalis</name>
    <name type="common">Garden asparagus</name>
    <dbReference type="NCBI Taxonomy" id="4686"/>
    <lineage>
        <taxon>Eukaryota</taxon>
        <taxon>Viridiplantae</taxon>
        <taxon>Streptophyta</taxon>
        <taxon>Embryophyta</taxon>
        <taxon>Tracheophyta</taxon>
        <taxon>Spermatophyta</taxon>
        <taxon>Magnoliopsida</taxon>
        <taxon>Liliopsida</taxon>
        <taxon>Asparagales</taxon>
        <taxon>Asparagaceae</taxon>
        <taxon>Asparagoideae</taxon>
        <taxon>Asparagus</taxon>
    </lineage>
</organism>
<dbReference type="InterPro" id="IPR007877">
    <property type="entry name" value="DUF707"/>
</dbReference>
<protein>
    <recommendedName>
        <fullName evidence="5">DUF707 domain-containing protein</fullName>
    </recommendedName>
</protein>
<dbReference type="AlphaFoldDB" id="A0A5P1E2K2"/>
<gene>
    <name evidence="3" type="ORF">A4U43_C10F5090</name>
</gene>
<accession>A0A5P1E2K2</accession>
<dbReference type="OrthoDB" id="9985979at2759"/>
<proteinExistence type="predicted"/>
<evidence type="ECO:0000256" key="2">
    <source>
        <dbReference type="SAM" id="Phobius"/>
    </source>
</evidence>
<feature type="compositionally biased region" description="Polar residues" evidence="1">
    <location>
        <begin position="352"/>
        <end position="362"/>
    </location>
</feature>
<evidence type="ECO:0000313" key="4">
    <source>
        <dbReference type="Proteomes" id="UP000243459"/>
    </source>
</evidence>
<keyword evidence="2" id="KW-1133">Transmembrane helix</keyword>
<dbReference type="EMBL" id="CM007390">
    <property type="protein sequence ID" value="ONK56193.1"/>
    <property type="molecule type" value="Genomic_DNA"/>
</dbReference>